<dbReference type="PANTHER" id="PTHR32182:SF22">
    <property type="entry name" value="ATP-DEPENDENT ENDONUCLEASE, OLD FAMILY-RELATED"/>
    <property type="match status" value="1"/>
</dbReference>
<evidence type="ECO:0000313" key="3">
    <source>
        <dbReference type="Proteomes" id="UP000449092"/>
    </source>
</evidence>
<gene>
    <name evidence="2" type="ORF">F4X82_03105</name>
</gene>
<dbReference type="SUPFAM" id="SSF52540">
    <property type="entry name" value="P-loop containing nucleoside triphosphate hydrolases"/>
    <property type="match status" value="1"/>
</dbReference>
<accession>A0A845DAU6</accession>
<dbReference type="InterPro" id="IPR027417">
    <property type="entry name" value="P-loop_NTPase"/>
</dbReference>
<dbReference type="Proteomes" id="UP000449092">
    <property type="component" value="Unassembled WGS sequence"/>
</dbReference>
<organism evidence="2 3">
    <name type="scientific">Candidatus Spechtbacteria bacterium SB0662_bin_43</name>
    <dbReference type="NCBI Taxonomy" id="2604897"/>
    <lineage>
        <taxon>Bacteria</taxon>
        <taxon>Candidatus Spechtiibacteriota</taxon>
    </lineage>
</organism>
<dbReference type="Gene3D" id="3.40.50.300">
    <property type="entry name" value="P-loop containing nucleotide triphosphate hydrolases"/>
    <property type="match status" value="2"/>
</dbReference>
<name>A0A845DAU6_9BACT</name>
<evidence type="ECO:0000259" key="1">
    <source>
        <dbReference type="Pfam" id="PF13175"/>
    </source>
</evidence>
<comment type="caution">
    <text evidence="2">The sequence shown here is derived from an EMBL/GenBank/DDBJ whole genome shotgun (WGS) entry which is preliminary data.</text>
</comment>
<dbReference type="Pfam" id="PF13175">
    <property type="entry name" value="AAA_15"/>
    <property type="match status" value="1"/>
</dbReference>
<protein>
    <submittedName>
        <fullName evidence="2">AAA family ATPase</fullName>
    </submittedName>
</protein>
<dbReference type="InterPro" id="IPR041685">
    <property type="entry name" value="AAA_GajA/Old/RecF-like"/>
</dbReference>
<proteinExistence type="predicted"/>
<dbReference type="EMBL" id="VXOY01000027">
    <property type="protein sequence ID" value="MYE38477.1"/>
    <property type="molecule type" value="Genomic_DNA"/>
</dbReference>
<sequence>MKIHQITITNYKGIRSIQIDFEDILKIKTLVGLNESGKTTILEAIHLLSKDEFTEEEINSLVPKEKIGNFSGEISIVLYLKIEDDDKKIIDNIIKSLSKDKYSLSDIDQDNYVEYSKKFKFKNGDLLLGDDKSYSFCIFPKISILSDKGTNKGKKYFLSDSKHTIKIDDVHNIIRRELFPEFFLFKTLSSKIPEKIYLGKGNSQDIGDNIQYREVIETLLRLCEPSVPVEDILKRITNADNGANKEKIEATMNRLEYKLNKDVIGSWKDIFGEKDTFKADIRTEYGCKNTADGECIPWLSLRLKHGRSFYKFIDRSTGFNWFFTFLAFVYFKGEHANTSYSIGNDDRKYNKKESVFLLDEPASNLHSTAQEKLLAKIGDMTNSKRKHSMSRIIYTTHNPYLINTKWLYETYIVKNESIGYSGNDIIGKPTSITLEKYSSFVGSSTNKLFHFKPILDALNYKPSNIDLHKNALLVEGKNDYYSLLYVKENYRKAKKSTIDFNIVPGSSANNLDMIMQICLVWRIGFVIVLDSDSAGKKARDRYVNDFGEKIRDKIYLIDDIISGKKGMESMFSLEDKMKIINAIYTSEKRYTKNKFNKSIEILCSKDVSQNETIKLSRETSSNFKCLFDFIENNLRNNSSSK</sequence>
<dbReference type="AlphaFoldDB" id="A0A845DAU6"/>
<dbReference type="PANTHER" id="PTHR32182">
    <property type="entry name" value="DNA REPLICATION AND REPAIR PROTEIN RECF"/>
    <property type="match status" value="1"/>
</dbReference>
<dbReference type="CDD" id="cd00267">
    <property type="entry name" value="ABC_ATPase"/>
    <property type="match status" value="1"/>
</dbReference>
<dbReference type="GO" id="GO:0000731">
    <property type="term" value="P:DNA synthesis involved in DNA repair"/>
    <property type="evidence" value="ECO:0007669"/>
    <property type="project" value="TreeGrafter"/>
</dbReference>
<dbReference type="GO" id="GO:0006302">
    <property type="term" value="P:double-strand break repair"/>
    <property type="evidence" value="ECO:0007669"/>
    <property type="project" value="TreeGrafter"/>
</dbReference>
<reference evidence="2 3" key="1">
    <citation type="submission" date="2019-09" db="EMBL/GenBank/DDBJ databases">
        <title>Characterisation of the sponge microbiome using genome-centric metagenomics.</title>
        <authorList>
            <person name="Engelberts J.P."/>
            <person name="Robbins S.J."/>
            <person name="De Goeij J.M."/>
            <person name="Aranda M."/>
            <person name="Bell S.C."/>
            <person name="Webster N.S."/>
        </authorList>
    </citation>
    <scope>NUCLEOTIDE SEQUENCE [LARGE SCALE GENOMIC DNA]</scope>
    <source>
        <strain evidence="2">SB0662_bin_43</strain>
    </source>
</reference>
<feature type="domain" description="Endonuclease GajA/Old nuclease/RecF-like AAA" evidence="1">
    <location>
        <begin position="1"/>
        <end position="402"/>
    </location>
</feature>
<evidence type="ECO:0000313" key="2">
    <source>
        <dbReference type="EMBL" id="MYE38477.1"/>
    </source>
</evidence>